<organism evidence="12 13">
    <name type="scientific">Caenorhabditis nigoni</name>
    <dbReference type="NCBI Taxonomy" id="1611254"/>
    <lineage>
        <taxon>Eukaryota</taxon>
        <taxon>Metazoa</taxon>
        <taxon>Ecdysozoa</taxon>
        <taxon>Nematoda</taxon>
        <taxon>Chromadorea</taxon>
        <taxon>Rhabditida</taxon>
        <taxon>Rhabditina</taxon>
        <taxon>Rhabditomorpha</taxon>
        <taxon>Rhabditoidea</taxon>
        <taxon>Rhabditidae</taxon>
        <taxon>Peloderinae</taxon>
        <taxon>Caenorhabditis</taxon>
    </lineage>
</organism>
<evidence type="ECO:0000256" key="8">
    <source>
        <dbReference type="RuleBase" id="RU003857"/>
    </source>
</evidence>
<proteinExistence type="inferred from homology"/>
<dbReference type="GO" id="GO:0030322">
    <property type="term" value="P:stabilization of membrane potential"/>
    <property type="evidence" value="ECO:0007669"/>
    <property type="project" value="TreeGrafter"/>
</dbReference>
<keyword evidence="5 8" id="KW-0406">Ion transport</keyword>
<keyword evidence="6 10" id="KW-0472">Membrane</keyword>
<dbReference type="FunFam" id="1.10.287.70:FF:000151">
    <property type="entry name" value="TWiK family of potassium channels"/>
    <property type="match status" value="1"/>
</dbReference>
<gene>
    <name evidence="12" type="primary">Cni-twk-33</name>
    <name evidence="12" type="synonym">Cnig_chr_V.g22069</name>
    <name evidence="12" type="ORF">B9Z55_022069</name>
</gene>
<dbReference type="InterPro" id="IPR003280">
    <property type="entry name" value="2pore_dom_K_chnl"/>
</dbReference>
<accession>A0A2G5TUM5</accession>
<evidence type="ECO:0000256" key="9">
    <source>
        <dbReference type="SAM" id="MobiDB-lite"/>
    </source>
</evidence>
<evidence type="ECO:0000256" key="2">
    <source>
        <dbReference type="ARBA" id="ARBA00022448"/>
    </source>
</evidence>
<feature type="transmembrane region" description="Helical" evidence="10">
    <location>
        <begin position="530"/>
        <end position="550"/>
    </location>
</feature>
<dbReference type="PANTHER" id="PTHR11003">
    <property type="entry name" value="POTASSIUM CHANNEL, SUBFAMILY K"/>
    <property type="match status" value="1"/>
</dbReference>
<feature type="transmembrane region" description="Helical" evidence="10">
    <location>
        <begin position="285"/>
        <end position="305"/>
    </location>
</feature>
<evidence type="ECO:0000256" key="3">
    <source>
        <dbReference type="ARBA" id="ARBA00022692"/>
    </source>
</evidence>
<feature type="transmembrane region" description="Helical" evidence="10">
    <location>
        <begin position="26"/>
        <end position="47"/>
    </location>
</feature>
<keyword evidence="7 8" id="KW-0407">Ion channel</keyword>
<dbReference type="Pfam" id="PF07885">
    <property type="entry name" value="Ion_trans_2"/>
    <property type="match status" value="2"/>
</dbReference>
<sequence>MKRHFVKKIGFIDSGINGHRILITRLFYIFPFGSLICFMVMFVHIHFRKTPEDNVSSRFDKERSKLVFYQLLLTSLIIGNHHFPRGSVPKHTAVLEEIHEERDSLHDEEQNLENSDSQERKTAIAGGESPKLSPDLQKLEDPLEDSDDERPRARSVSVSNADLEERNRLDSVSELDKGQFSTHRYTRHASIDRGNATIGTKIGNPEDPIEKYYERNNYTVTGRDRDFYNKLPSHLQHRMSTHGDGISRYSSPGALGQPVVPTLRRFDKSMYWFAFHRKQIGFRHICVVILVLLYTLLGAAMFWSVESRHEKAKTLRHVHHLEELLEKLAENMTESVNDINTTTSHSEMKVYIREAYIELMKLEGQYKGSTYYKLEDPQNNWKWTFESAFFFSMNVYTTTGYGSIAPESTLGQFLVCLYGFIFVPVTLVVLRDLGQFFLVHLTKLYALGIQKFRELNGDKHVDEDEIISLPIKACLLLLAAYLGACTVFIYFYDELSGEESGSGMSMFLCFYFSFISLSTIGLGDVMPNNATFSPIISIIFFFGMAVTKVVNRNTFIAVENGIFGTLTLVENKLDGIVTRRSAAVKPEDKVPSPKVLRALSVDADSVAQPEEAANDVLNNFTVRSIATFMKSNADIYGGGFGRVQLRRGDLMNTDNQMTVNSVSQLRHRAPSQSNNNNNTGGGHNV</sequence>
<comment type="similarity">
    <text evidence="8">Belongs to the two pore domain potassium channel (TC 1.A.1.8) family.</text>
</comment>
<dbReference type="EMBL" id="PDUG01000005">
    <property type="protein sequence ID" value="PIC31015.1"/>
    <property type="molecule type" value="Genomic_DNA"/>
</dbReference>
<name>A0A2G5TUM5_9PELO</name>
<dbReference type="GO" id="GO:0005886">
    <property type="term" value="C:plasma membrane"/>
    <property type="evidence" value="ECO:0007669"/>
    <property type="project" value="TreeGrafter"/>
</dbReference>
<dbReference type="PANTHER" id="PTHR11003:SF269">
    <property type="entry name" value="POTASSIUM CHANNEL DOMAIN-CONTAINING PROTEIN"/>
    <property type="match status" value="1"/>
</dbReference>
<evidence type="ECO:0000313" key="12">
    <source>
        <dbReference type="EMBL" id="PIC31015.1"/>
    </source>
</evidence>
<dbReference type="Gene3D" id="1.10.287.70">
    <property type="match status" value="1"/>
</dbReference>
<evidence type="ECO:0000256" key="4">
    <source>
        <dbReference type="ARBA" id="ARBA00022989"/>
    </source>
</evidence>
<keyword evidence="2 8" id="KW-0813">Transport</keyword>
<dbReference type="Proteomes" id="UP000230233">
    <property type="component" value="Chromosome V"/>
</dbReference>
<feature type="region of interest" description="Disordered" evidence="9">
    <location>
        <begin position="102"/>
        <end position="161"/>
    </location>
</feature>
<dbReference type="SUPFAM" id="SSF81324">
    <property type="entry name" value="Voltage-gated potassium channels"/>
    <property type="match status" value="2"/>
</dbReference>
<comment type="caution">
    <text evidence="12">The sequence shown here is derived from an EMBL/GenBank/DDBJ whole genome shotgun (WGS) entry which is preliminary data.</text>
</comment>
<feature type="transmembrane region" description="Helical" evidence="10">
    <location>
        <begin position="67"/>
        <end position="83"/>
    </location>
</feature>
<evidence type="ECO:0000313" key="13">
    <source>
        <dbReference type="Proteomes" id="UP000230233"/>
    </source>
</evidence>
<dbReference type="InterPro" id="IPR013099">
    <property type="entry name" value="K_chnl_dom"/>
</dbReference>
<keyword evidence="13" id="KW-1185">Reference proteome</keyword>
<evidence type="ECO:0000256" key="5">
    <source>
        <dbReference type="ARBA" id="ARBA00023065"/>
    </source>
</evidence>
<keyword evidence="3 8" id="KW-0812">Transmembrane</keyword>
<keyword evidence="4 10" id="KW-1133">Transmembrane helix</keyword>
<feature type="transmembrane region" description="Helical" evidence="10">
    <location>
        <begin position="473"/>
        <end position="492"/>
    </location>
</feature>
<feature type="transmembrane region" description="Helical" evidence="10">
    <location>
        <begin position="410"/>
        <end position="430"/>
    </location>
</feature>
<dbReference type="AlphaFoldDB" id="A0A2G5TUM5"/>
<reference evidence="13" key="1">
    <citation type="submission" date="2017-10" db="EMBL/GenBank/DDBJ databases">
        <title>Rapid genome shrinkage in a self-fertile nematode reveals novel sperm competition proteins.</title>
        <authorList>
            <person name="Yin D."/>
            <person name="Schwarz E.M."/>
            <person name="Thomas C.G."/>
            <person name="Felde R.L."/>
            <person name="Korf I.F."/>
            <person name="Cutter A.D."/>
            <person name="Schartner C.M."/>
            <person name="Ralston E.J."/>
            <person name="Meyer B.J."/>
            <person name="Haag E.S."/>
        </authorList>
    </citation>
    <scope>NUCLEOTIDE SEQUENCE [LARGE SCALE GENOMIC DNA]</scope>
    <source>
        <strain evidence="13">JU1422</strain>
    </source>
</reference>
<feature type="domain" description="Potassium channel" evidence="11">
    <location>
        <begin position="367"/>
        <end position="437"/>
    </location>
</feature>
<evidence type="ECO:0000256" key="10">
    <source>
        <dbReference type="SAM" id="Phobius"/>
    </source>
</evidence>
<feature type="transmembrane region" description="Helical" evidence="10">
    <location>
        <begin position="504"/>
        <end position="523"/>
    </location>
</feature>
<comment type="subcellular location">
    <subcellularLocation>
        <location evidence="1">Membrane</location>
        <topology evidence="1">Multi-pass membrane protein</topology>
    </subcellularLocation>
</comment>
<evidence type="ECO:0000256" key="1">
    <source>
        <dbReference type="ARBA" id="ARBA00004141"/>
    </source>
</evidence>
<feature type="region of interest" description="Disordered" evidence="9">
    <location>
        <begin position="663"/>
        <end position="685"/>
    </location>
</feature>
<evidence type="ECO:0000256" key="7">
    <source>
        <dbReference type="ARBA" id="ARBA00023303"/>
    </source>
</evidence>
<dbReference type="PRINTS" id="PR01333">
    <property type="entry name" value="2POREKCHANEL"/>
</dbReference>
<feature type="domain" description="Potassium channel" evidence="11">
    <location>
        <begin position="478"/>
        <end position="555"/>
    </location>
</feature>
<protein>
    <recommendedName>
        <fullName evidence="11">Potassium channel domain-containing protein</fullName>
    </recommendedName>
</protein>
<dbReference type="STRING" id="1611254.A0A2G5TUM5"/>
<evidence type="ECO:0000256" key="6">
    <source>
        <dbReference type="ARBA" id="ARBA00023136"/>
    </source>
</evidence>
<evidence type="ECO:0000259" key="11">
    <source>
        <dbReference type="Pfam" id="PF07885"/>
    </source>
</evidence>
<dbReference type="OrthoDB" id="297496at2759"/>
<dbReference type="GO" id="GO:0015271">
    <property type="term" value="F:outward rectifier potassium channel activity"/>
    <property type="evidence" value="ECO:0007669"/>
    <property type="project" value="TreeGrafter"/>
</dbReference>
<dbReference type="GO" id="GO:0022841">
    <property type="term" value="F:potassium ion leak channel activity"/>
    <property type="evidence" value="ECO:0007669"/>
    <property type="project" value="TreeGrafter"/>
</dbReference>